<dbReference type="GO" id="GO:0003964">
    <property type="term" value="F:RNA-directed DNA polymerase activity"/>
    <property type="evidence" value="ECO:0007669"/>
    <property type="project" value="UniProtKB-KW"/>
</dbReference>
<keyword evidence="3" id="KW-0548">Nucleotidyltransferase</keyword>
<proteinExistence type="predicted"/>
<evidence type="ECO:0000256" key="1">
    <source>
        <dbReference type="SAM" id="MobiDB-lite"/>
    </source>
</evidence>
<reference evidence="3" key="1">
    <citation type="journal article" date="2022" name="Int. J. Mol. Sci.">
        <title>Draft Genome of Tanacetum Coccineum: Genomic Comparison of Closely Related Tanacetum-Family Plants.</title>
        <authorList>
            <person name="Yamashiro T."/>
            <person name="Shiraishi A."/>
            <person name="Nakayama K."/>
            <person name="Satake H."/>
        </authorList>
    </citation>
    <scope>NUCLEOTIDE SEQUENCE</scope>
</reference>
<name>A0ABQ5BJL4_9ASTR</name>
<keyword evidence="3" id="KW-0695">RNA-directed DNA polymerase</keyword>
<dbReference type="PROSITE" id="PS50878">
    <property type="entry name" value="RT_POL"/>
    <property type="match status" value="1"/>
</dbReference>
<dbReference type="EMBL" id="BQNB010013272">
    <property type="protein sequence ID" value="GJT13947.1"/>
    <property type="molecule type" value="Genomic_DNA"/>
</dbReference>
<feature type="compositionally biased region" description="Low complexity" evidence="1">
    <location>
        <begin position="105"/>
        <end position="118"/>
    </location>
</feature>
<dbReference type="SUPFAM" id="SSF56219">
    <property type="entry name" value="DNase I-like"/>
    <property type="match status" value="1"/>
</dbReference>
<organism evidence="3 4">
    <name type="scientific">Tanacetum coccineum</name>
    <dbReference type="NCBI Taxonomy" id="301880"/>
    <lineage>
        <taxon>Eukaryota</taxon>
        <taxon>Viridiplantae</taxon>
        <taxon>Streptophyta</taxon>
        <taxon>Embryophyta</taxon>
        <taxon>Tracheophyta</taxon>
        <taxon>Spermatophyta</taxon>
        <taxon>Magnoliopsida</taxon>
        <taxon>eudicotyledons</taxon>
        <taxon>Gunneridae</taxon>
        <taxon>Pentapetalae</taxon>
        <taxon>asterids</taxon>
        <taxon>campanulids</taxon>
        <taxon>Asterales</taxon>
        <taxon>Asteraceae</taxon>
        <taxon>Asteroideae</taxon>
        <taxon>Anthemideae</taxon>
        <taxon>Anthemidinae</taxon>
        <taxon>Tanacetum</taxon>
    </lineage>
</organism>
<keyword evidence="3" id="KW-0808">Transferase</keyword>
<dbReference type="PANTHER" id="PTHR33116:SF84">
    <property type="entry name" value="RNA-DIRECTED DNA POLYMERASE"/>
    <property type="match status" value="1"/>
</dbReference>
<feature type="domain" description="Reverse transcriptase" evidence="2">
    <location>
        <begin position="1149"/>
        <end position="1430"/>
    </location>
</feature>
<feature type="compositionally biased region" description="Gly residues" evidence="1">
    <location>
        <begin position="524"/>
        <end position="534"/>
    </location>
</feature>
<feature type="region of interest" description="Disordered" evidence="1">
    <location>
        <begin position="665"/>
        <end position="684"/>
    </location>
</feature>
<dbReference type="InterPro" id="IPR000477">
    <property type="entry name" value="RT_dom"/>
</dbReference>
<gene>
    <name evidence="3" type="ORF">Tco_0860989</name>
</gene>
<dbReference type="SUPFAM" id="SSF56672">
    <property type="entry name" value="DNA/RNA polymerases"/>
    <property type="match status" value="1"/>
</dbReference>
<dbReference type="Pfam" id="PF00078">
    <property type="entry name" value="RVT_1"/>
    <property type="match status" value="1"/>
</dbReference>
<evidence type="ECO:0000259" key="2">
    <source>
        <dbReference type="PROSITE" id="PS50878"/>
    </source>
</evidence>
<dbReference type="Pfam" id="PF14111">
    <property type="entry name" value="DUF4283"/>
    <property type="match status" value="1"/>
</dbReference>
<dbReference type="Gene3D" id="3.60.10.10">
    <property type="entry name" value="Endonuclease/exonuclease/phosphatase"/>
    <property type="match status" value="1"/>
</dbReference>
<keyword evidence="4" id="KW-1185">Reference proteome</keyword>
<comment type="caution">
    <text evidence="3">The sequence shown here is derived from an EMBL/GenBank/DDBJ whole genome shotgun (WGS) entry which is preliminary data.</text>
</comment>
<feature type="compositionally biased region" description="Acidic residues" evidence="1">
    <location>
        <begin position="73"/>
        <end position="94"/>
    </location>
</feature>
<accession>A0ABQ5BJL4</accession>
<sequence length="1681" mass="189001">MRDPDPKNPNSVPPARGSDDVIKPKRASRSGGNDVKLAPKYTFSISKPAVGSGRKGNKKSGIRGKELKRIVEDVEIDDAESDGSDVRNEDEEVGGEINDVDVGRSGNEGVEGSNGSNSMENEVRNVFIGSVAKSVEKIEKLSTKRTNVVGDMPVPFSENIILNPGGNVSSEPRIDIRKSGNGDVSGMVWPSLNEVTRKDKGSNGVGNNDMDTDMSNGASGSKPLSFVSTMQGLSASGNKRLSKIPVRVNKEGNNVVDMDPLLEEGSKKWDLTLVGYFVGLKMSYAEISGHLRRMWRTRDLAEIITNECGLYFLKFRSIEGMNYVLENGPWLVEGKPLFVQKWEAGLCMEKPEPTRVPLWVKIMNVPLEAWNTHGISRLASSLGNPIIMDRITASMCEKAYGRASFARVLVEVDATKELADSIEVCYSSMGKSMKLRVEYAWKPPLCTHCRVFGHDFKNCNVRQSTEEKRNERVNYKKQDVSNDGVDSLKLNGGWQSVRRPIRNVASTSKNIGLQFGNGTDDGNKGGNYGRGRGGMYGRGGLNGYEEKMEERVNYKKQDVSNGVDESLEVNEGWQNVRRPVRNVASTSNNIGQQNVVGNDGGYRGGYNVRGRGGMYGKGNMNGRGGLSGGRGGMYQRENNGGTGTRFVPVRNAGKRVDSVHVMEDNGVGRSADKGKETEKAKNGSVKKVIERDEVRVNNSFSVLSNEGFEIGGDEWVQVRSKIDLAVELGMEIDGNEKKKWSHDLIKYYDDKCDIQAKVNMIAGLRWRIAKLQQDIVHGNNFISKVANDEAEKKCVVLMEREGITRNQAFGKIYEETYREELIKINSIQIEKQKVEYGVDGERKVNKIINKSRLGKSVGSAWMTELQEDMSGHIAKSMARDEVSAVVDGNDAEMQETHLRKKVVNNVCNEVFGAWDWVSNSVDSKKGCRIAVGWDPAVFRPMLISQTSQVMHFLVKRNMDNKDIYVSFVYGEINAMGRRELWKTLKDFNNIAGNFPWVLLGDFNVILSYNENSRGIRINNMGVYEFRDCAEFLNIEDVKITGLFFTWIQKRRDPNNGILKKLDRVMGNGKFVDAYVNAFTNFSAVWCFSRVGQIVPAFLKELIYKVLGLLVSLLESNRFEILLDEQEEGQNFWESAWSVVGKDTCSAVKEFFSSGKLLGEFNASIISLIPKVVVPKKVIDYRPISCCNVVYKTISKVITNRLKRVLSGLVGENQSAFIPGRQISDNILLTQEFMRGYQWNVGQRASRCAFKIDIQKAYDTVSWKFLEFILKCFGFHPIMINWIMVCLTTASFSVCINGEAHGFFKAGRGLRQGDPISPYLFTLVMEVLNLMIKRHVVAEKKFKYHWGCKELMITNLCFADDLLMMCHGDLLSASVLRRGLDEFCLCSGLLPSMSKSEAFFGNVSASVKADIGLVMPFKEGVLPIKYLGVPLVSKRITDRDCKVMVEVIRKRVGDWRNKSLSFAGRLQLISSILNSLQVYWSALFMLPIHTCNQIDRILKNFLWTGGGSNKGIVSVSWKEICKPKSQGGLGLRSAHFWNEALLAKHIWNIVSRKDSLWVKWVNVYKLKGRSMWDIELDRGSSWCWKSLLDLRSRIERFVQVKIGNGRDCNIWFDKWHPRGPLSRLINHRILECADMSLKLSVNDMIEGNEWVWPIEWDDRFKEVTNVPVPILRPDVEDKTVWC</sequence>
<evidence type="ECO:0000313" key="4">
    <source>
        <dbReference type="Proteomes" id="UP001151760"/>
    </source>
</evidence>
<reference evidence="3" key="2">
    <citation type="submission" date="2022-01" db="EMBL/GenBank/DDBJ databases">
        <authorList>
            <person name="Yamashiro T."/>
            <person name="Shiraishi A."/>
            <person name="Satake H."/>
            <person name="Nakayama K."/>
        </authorList>
    </citation>
    <scope>NUCLEOTIDE SEQUENCE</scope>
</reference>
<dbReference type="InterPro" id="IPR025558">
    <property type="entry name" value="DUF4283"/>
</dbReference>
<feature type="region of interest" description="Disordered" evidence="1">
    <location>
        <begin position="626"/>
        <end position="648"/>
    </location>
</feature>
<dbReference type="Proteomes" id="UP001151760">
    <property type="component" value="Unassembled WGS sequence"/>
</dbReference>
<feature type="region of interest" description="Disordered" evidence="1">
    <location>
        <begin position="515"/>
        <end position="534"/>
    </location>
</feature>
<dbReference type="PANTHER" id="PTHR33116">
    <property type="entry name" value="REVERSE TRANSCRIPTASE ZINC-BINDING DOMAIN-CONTAINING PROTEIN-RELATED-RELATED"/>
    <property type="match status" value="1"/>
</dbReference>
<feature type="region of interest" description="Disordered" evidence="1">
    <location>
        <begin position="1"/>
        <end position="118"/>
    </location>
</feature>
<protein>
    <submittedName>
        <fullName evidence="3">RNA-directed DNA polymerase, eukaryota, reverse transcriptase zinc-binding domain protein</fullName>
    </submittedName>
</protein>
<evidence type="ECO:0000313" key="3">
    <source>
        <dbReference type="EMBL" id="GJT13947.1"/>
    </source>
</evidence>
<feature type="compositionally biased region" description="Basic and acidic residues" evidence="1">
    <location>
        <begin position="63"/>
        <end position="72"/>
    </location>
</feature>
<dbReference type="CDD" id="cd01650">
    <property type="entry name" value="RT_nLTR_like"/>
    <property type="match status" value="1"/>
</dbReference>
<dbReference type="InterPro" id="IPR036691">
    <property type="entry name" value="Endo/exonu/phosph_ase_sf"/>
</dbReference>
<dbReference type="InterPro" id="IPR043502">
    <property type="entry name" value="DNA/RNA_pol_sf"/>
</dbReference>
<feature type="compositionally biased region" description="Basic and acidic residues" evidence="1">
    <location>
        <begin position="670"/>
        <end position="684"/>
    </location>
</feature>